<name>A0A379MTD3_9BACT</name>
<keyword evidence="4" id="KW-1185">Reference proteome</keyword>
<dbReference type="Gene3D" id="2.60.40.2630">
    <property type="match status" value="1"/>
</dbReference>
<dbReference type="InterPro" id="IPR025049">
    <property type="entry name" value="Mfa-like_1"/>
</dbReference>
<accession>A0A379MTD3</accession>
<reference evidence="3 4" key="1">
    <citation type="submission" date="2018-06" db="EMBL/GenBank/DDBJ databases">
        <authorList>
            <consortium name="Pathogen Informatics"/>
            <person name="Doyle S."/>
        </authorList>
    </citation>
    <scope>NUCLEOTIDE SEQUENCE [LARGE SCALE GENOMIC DNA]</scope>
    <source>
        <strain evidence="3 4">NCTC11190</strain>
    </source>
</reference>
<dbReference type="Gene3D" id="3.90.70.10">
    <property type="entry name" value="Cysteine proteinases"/>
    <property type="match status" value="1"/>
</dbReference>
<sequence length="614" mass="69387">MKKELRIKGYLLIVISIAAVLLSGCRKSDDVFGLKENGFVDFVFSREAPQTRADIGEDGSGSFTDGDRIGLYIYGAPSRHIVLTRQNGTWTPRLRKSDLGEGLVTLSAYYPARDDIQDEVTDNRHKHSVSTDQQAEGYEASDLLWSNRTINTATLIGSRIELPFSHGMHRLKINIASENGTLPTDLSVKVSNRTEGSFSLYTGKPNDPFSNQEWVIPRAVTENSGQFEAILFPSKLNNYTNGWVEITANGKTSLYKAPAGIGGSASLESGKETTLNLRLKTGGGIDPGPEPEPEPDEPDPEYANKTCWVYGIKTPETPDYPRDNEESVPDGGYIPENFPSGIWFHTTDREFLNWQSTYRWYDCDKDNPEVGASRPGYSDWNMCWAASASNLLHWWMYHNRKYIELYDRQYNANPWPRYPRPSAEFSDKKKSEIFNFFRETCQNRGSSSHFGVNWFINGNSVGIGAHNMDVYNNFGGYFTELFKNKDVAKNYRPLNKSNFNSIIKDAFEHNQALGFDIGYPSGGAHAMVIWGAEFDENGYISAIYYVDNNDYYNFAVSGGSNNYQHHRLIRRKVTYRETDVYLGNSQTVINSLNVIDLGLDVWREAFPAVQPDEE</sequence>
<dbReference type="CDD" id="cd13121">
    <property type="entry name" value="BF2867_like_C"/>
    <property type="match status" value="1"/>
</dbReference>
<dbReference type="PROSITE" id="PS51257">
    <property type="entry name" value="PROKAR_LIPOPROTEIN"/>
    <property type="match status" value="1"/>
</dbReference>
<dbReference type="AlphaFoldDB" id="A0A379MTD3"/>
<dbReference type="CDD" id="cd13120">
    <property type="entry name" value="BF2867_like_N"/>
    <property type="match status" value="1"/>
</dbReference>
<dbReference type="SUPFAM" id="SSF54001">
    <property type="entry name" value="Cysteine proteinases"/>
    <property type="match status" value="1"/>
</dbReference>
<dbReference type="EMBL" id="UGVL01000001">
    <property type="protein sequence ID" value="SUE34160.1"/>
    <property type="molecule type" value="Genomic_DNA"/>
</dbReference>
<evidence type="ECO:0000313" key="3">
    <source>
        <dbReference type="EMBL" id="SUE34160.1"/>
    </source>
</evidence>
<protein>
    <submittedName>
        <fullName evidence="3">Mac 1</fullName>
    </submittedName>
</protein>
<dbReference type="Gene3D" id="2.60.40.2620">
    <property type="entry name" value="Fimbrillin-like"/>
    <property type="match status" value="1"/>
</dbReference>
<evidence type="ECO:0000256" key="1">
    <source>
        <dbReference type="SAM" id="MobiDB-lite"/>
    </source>
</evidence>
<dbReference type="InterPro" id="IPR015117">
    <property type="entry name" value="IdeS"/>
</dbReference>
<organism evidence="3 4">
    <name type="scientific">Rikenella microfusus</name>
    <dbReference type="NCBI Taxonomy" id="28139"/>
    <lineage>
        <taxon>Bacteria</taxon>
        <taxon>Pseudomonadati</taxon>
        <taxon>Bacteroidota</taxon>
        <taxon>Bacteroidia</taxon>
        <taxon>Bacteroidales</taxon>
        <taxon>Rikenellaceae</taxon>
        <taxon>Rikenella</taxon>
    </lineage>
</organism>
<dbReference type="InterPro" id="IPR038765">
    <property type="entry name" value="Papain-like_cys_pep_sf"/>
</dbReference>
<dbReference type="InterPro" id="IPR042278">
    <property type="entry name" value="Mfa-like_1_N"/>
</dbReference>
<evidence type="ECO:0000313" key="4">
    <source>
        <dbReference type="Proteomes" id="UP000255233"/>
    </source>
</evidence>
<dbReference type="OrthoDB" id="5521290at2"/>
<dbReference type="GO" id="GO:0008233">
    <property type="term" value="F:peptidase activity"/>
    <property type="evidence" value="ECO:0007669"/>
    <property type="project" value="InterPro"/>
</dbReference>
<evidence type="ECO:0000259" key="2">
    <source>
        <dbReference type="Pfam" id="PF09028"/>
    </source>
</evidence>
<feature type="domain" description="Ig protease IdeS" evidence="2">
    <location>
        <begin position="358"/>
        <end position="556"/>
    </location>
</feature>
<dbReference type="Pfam" id="PF09028">
    <property type="entry name" value="Mac-1"/>
    <property type="match status" value="1"/>
</dbReference>
<dbReference type="Pfam" id="PF13149">
    <property type="entry name" value="Mfa_like_1"/>
    <property type="match status" value="1"/>
</dbReference>
<proteinExistence type="predicted"/>
<gene>
    <name evidence="3" type="ORF">NCTC11190_01378</name>
</gene>
<feature type="region of interest" description="Disordered" evidence="1">
    <location>
        <begin position="278"/>
        <end position="302"/>
    </location>
</feature>
<feature type="compositionally biased region" description="Acidic residues" evidence="1">
    <location>
        <begin position="289"/>
        <end position="300"/>
    </location>
</feature>
<dbReference type="RefSeq" id="WP_037291171.1">
    <property type="nucleotide sequence ID" value="NZ_UGVL01000001.1"/>
</dbReference>
<dbReference type="Proteomes" id="UP000255233">
    <property type="component" value="Unassembled WGS sequence"/>
</dbReference>